<dbReference type="EMBL" id="JAOQAZ010000019">
    <property type="protein sequence ID" value="KAJ4256209.1"/>
    <property type="molecule type" value="Genomic_DNA"/>
</dbReference>
<dbReference type="OrthoDB" id="2735536at2759"/>
<sequence>MASKIAAEQEVWKFMEENKPHFATNCTIPASILGEPLNRRHAESHGNWIYHLFKENRIMLGPCPTNKIPRNQMLVSNVEDIALLHVAAMSDPEINNARLQTWGHYAHFNEFLAILRELRPQRKFMANYPETWHLKVSTDQAEAEGILKKWGGQ</sequence>
<dbReference type="Gene3D" id="3.40.50.720">
    <property type="entry name" value="NAD(P)-binding Rossmann-like Domain"/>
    <property type="match status" value="1"/>
</dbReference>
<reference evidence="1" key="1">
    <citation type="submission" date="2022-09" db="EMBL/GenBank/DDBJ databases">
        <title>Fusarium specimens isolated from Avocado Roots.</title>
        <authorList>
            <person name="Stajich J."/>
            <person name="Roper C."/>
            <person name="Heimlech-Rivalta G."/>
        </authorList>
    </citation>
    <scope>NUCLEOTIDE SEQUENCE</scope>
    <source>
        <strain evidence="1">CF00136</strain>
    </source>
</reference>
<proteinExistence type="predicted"/>
<comment type="caution">
    <text evidence="1">The sequence shown here is derived from an EMBL/GenBank/DDBJ whole genome shotgun (WGS) entry which is preliminary data.</text>
</comment>
<accession>A0A9W8RVV7</accession>
<dbReference type="InterPro" id="IPR036291">
    <property type="entry name" value="NAD(P)-bd_dom_sf"/>
</dbReference>
<dbReference type="AlphaFoldDB" id="A0A9W8RVV7"/>
<protein>
    <submittedName>
        <fullName evidence="1">Uncharacterized protein</fullName>
    </submittedName>
</protein>
<dbReference type="SUPFAM" id="SSF51735">
    <property type="entry name" value="NAD(P)-binding Rossmann-fold domains"/>
    <property type="match status" value="1"/>
</dbReference>
<evidence type="ECO:0000313" key="1">
    <source>
        <dbReference type="EMBL" id="KAJ4256209.1"/>
    </source>
</evidence>
<evidence type="ECO:0000313" key="2">
    <source>
        <dbReference type="Proteomes" id="UP001152049"/>
    </source>
</evidence>
<keyword evidence="2" id="KW-1185">Reference proteome</keyword>
<name>A0A9W8RVV7_9HYPO</name>
<gene>
    <name evidence="1" type="ORF">NW762_009287</name>
</gene>
<organism evidence="1 2">
    <name type="scientific">Fusarium torreyae</name>
    <dbReference type="NCBI Taxonomy" id="1237075"/>
    <lineage>
        <taxon>Eukaryota</taxon>
        <taxon>Fungi</taxon>
        <taxon>Dikarya</taxon>
        <taxon>Ascomycota</taxon>
        <taxon>Pezizomycotina</taxon>
        <taxon>Sordariomycetes</taxon>
        <taxon>Hypocreomycetidae</taxon>
        <taxon>Hypocreales</taxon>
        <taxon>Nectriaceae</taxon>
        <taxon>Fusarium</taxon>
    </lineage>
</organism>
<dbReference type="Proteomes" id="UP001152049">
    <property type="component" value="Unassembled WGS sequence"/>
</dbReference>